<dbReference type="PANTHER" id="PTHR19446">
    <property type="entry name" value="REVERSE TRANSCRIPTASES"/>
    <property type="match status" value="1"/>
</dbReference>
<proteinExistence type="predicted"/>
<gene>
    <name evidence="1" type="ORF">OXX778_LOCUS12240</name>
</gene>
<dbReference type="SUPFAM" id="SSF56672">
    <property type="entry name" value="DNA/RNA polymerases"/>
    <property type="match status" value="1"/>
</dbReference>
<evidence type="ECO:0000313" key="1">
    <source>
        <dbReference type="EMBL" id="CAF0917788.1"/>
    </source>
</evidence>
<sequence length="167" mass="19368">MSSKTPKLKKDDKFLHTEQEVIPELFKNNPTPVELTSAEEINEILKDIRGKGSAGIDQFTNKVLKQLPTCYHTFIANLINASISQSYIPESWKLAVVTMIPKSMKDHTDVQNYRPVSLLNTLSKVMERVIQKRLYNWLCQAKILSEYQSGFRRFRQTRGQILRLLQE</sequence>
<dbReference type="EMBL" id="CAJNOC010002186">
    <property type="protein sequence ID" value="CAF0917788.1"/>
    <property type="molecule type" value="Genomic_DNA"/>
</dbReference>
<evidence type="ECO:0000313" key="2">
    <source>
        <dbReference type="Proteomes" id="UP000663879"/>
    </source>
</evidence>
<organism evidence="1 2">
    <name type="scientific">Brachionus calyciflorus</name>
    <dbReference type="NCBI Taxonomy" id="104777"/>
    <lineage>
        <taxon>Eukaryota</taxon>
        <taxon>Metazoa</taxon>
        <taxon>Spiralia</taxon>
        <taxon>Gnathifera</taxon>
        <taxon>Rotifera</taxon>
        <taxon>Eurotatoria</taxon>
        <taxon>Monogononta</taxon>
        <taxon>Pseudotrocha</taxon>
        <taxon>Ploima</taxon>
        <taxon>Brachionidae</taxon>
        <taxon>Brachionus</taxon>
    </lineage>
</organism>
<keyword evidence="2" id="KW-1185">Reference proteome</keyword>
<name>A0A814AUH9_9BILA</name>
<dbReference type="InterPro" id="IPR043502">
    <property type="entry name" value="DNA/RNA_pol_sf"/>
</dbReference>
<protein>
    <recommendedName>
        <fullName evidence="3">Reverse transcriptase domain-containing protein</fullName>
    </recommendedName>
</protein>
<dbReference type="Proteomes" id="UP000663879">
    <property type="component" value="Unassembled WGS sequence"/>
</dbReference>
<accession>A0A814AUH9</accession>
<dbReference type="AlphaFoldDB" id="A0A814AUH9"/>
<reference evidence="1" key="1">
    <citation type="submission" date="2021-02" db="EMBL/GenBank/DDBJ databases">
        <authorList>
            <person name="Nowell W R."/>
        </authorList>
    </citation>
    <scope>NUCLEOTIDE SEQUENCE</scope>
    <source>
        <strain evidence="1">Ploen Becks lab</strain>
    </source>
</reference>
<dbReference type="OrthoDB" id="407509at2759"/>
<comment type="caution">
    <text evidence="1">The sequence shown here is derived from an EMBL/GenBank/DDBJ whole genome shotgun (WGS) entry which is preliminary data.</text>
</comment>
<evidence type="ECO:0008006" key="3">
    <source>
        <dbReference type="Google" id="ProtNLM"/>
    </source>
</evidence>